<sequence length="153" mass="17888">KKNMSRLGGKGGLSLEAFANVKNRNQNYNPAVIKKQREFYKNAKFVRKYKRSLHEQDRSNGSSAQSRSSEIGFNSKPKQIQHGNGSLREAYLKKKEEDKKLEMEREAKFRAKTEAKQRSEDRRKASREKMLKKTKSGQPVMKYRIQHILETLQ</sequence>
<dbReference type="AlphaFoldDB" id="S8CGA3"/>
<comment type="caution">
    <text evidence="2">The sequence shown here is derived from an EMBL/GenBank/DDBJ whole genome shotgun (WGS) entry which is preliminary data.</text>
</comment>
<dbReference type="EMBL" id="AUSU01003940">
    <property type="protein sequence ID" value="EPS65959.1"/>
    <property type="molecule type" value="Genomic_DNA"/>
</dbReference>
<dbReference type="GO" id="GO:0005634">
    <property type="term" value="C:nucleus"/>
    <property type="evidence" value="ECO:0007669"/>
    <property type="project" value="TreeGrafter"/>
</dbReference>
<dbReference type="PANTHER" id="PTHR15657:SF1">
    <property type="entry name" value="THYROID TRANSCRIPTION FACTOR 1-ASSOCIATED PROTEIN 26"/>
    <property type="match status" value="1"/>
</dbReference>
<keyword evidence="3" id="KW-1185">Reference proteome</keyword>
<feature type="region of interest" description="Disordered" evidence="1">
    <location>
        <begin position="50"/>
        <end position="139"/>
    </location>
</feature>
<evidence type="ECO:0000313" key="2">
    <source>
        <dbReference type="EMBL" id="EPS65959.1"/>
    </source>
</evidence>
<dbReference type="Pfam" id="PF08524">
    <property type="entry name" value="rRNA_processing"/>
    <property type="match status" value="1"/>
</dbReference>
<feature type="non-terminal residue" evidence="2">
    <location>
        <position position="1"/>
    </location>
</feature>
<evidence type="ECO:0008006" key="4">
    <source>
        <dbReference type="Google" id="ProtNLM"/>
    </source>
</evidence>
<accession>S8CGA3</accession>
<dbReference type="PANTHER" id="PTHR15657">
    <property type="entry name" value="THYROID TRANSCRIPTION FACTOR 1-ASSOCIATED PROTEIN 26"/>
    <property type="match status" value="1"/>
</dbReference>
<proteinExistence type="predicted"/>
<organism evidence="2 3">
    <name type="scientific">Genlisea aurea</name>
    <dbReference type="NCBI Taxonomy" id="192259"/>
    <lineage>
        <taxon>Eukaryota</taxon>
        <taxon>Viridiplantae</taxon>
        <taxon>Streptophyta</taxon>
        <taxon>Embryophyta</taxon>
        <taxon>Tracheophyta</taxon>
        <taxon>Spermatophyta</taxon>
        <taxon>Magnoliopsida</taxon>
        <taxon>eudicotyledons</taxon>
        <taxon>Gunneridae</taxon>
        <taxon>Pentapetalae</taxon>
        <taxon>asterids</taxon>
        <taxon>lamiids</taxon>
        <taxon>Lamiales</taxon>
        <taxon>Lentibulariaceae</taxon>
        <taxon>Genlisea</taxon>
    </lineage>
</organism>
<protein>
    <recommendedName>
        <fullName evidence="4">rRNA-processing protein FYV7</fullName>
    </recommendedName>
</protein>
<feature type="non-terminal residue" evidence="2">
    <location>
        <position position="153"/>
    </location>
</feature>
<dbReference type="InterPro" id="IPR013730">
    <property type="entry name" value="Fyv7/TAP26"/>
</dbReference>
<reference evidence="2 3" key="1">
    <citation type="journal article" date="2013" name="BMC Genomics">
        <title>The miniature genome of a carnivorous plant Genlisea aurea contains a low number of genes and short non-coding sequences.</title>
        <authorList>
            <person name="Leushkin E.V."/>
            <person name="Sutormin R.A."/>
            <person name="Nabieva E.R."/>
            <person name="Penin A.A."/>
            <person name="Kondrashov A.S."/>
            <person name="Logacheva M.D."/>
        </authorList>
    </citation>
    <scope>NUCLEOTIDE SEQUENCE [LARGE SCALE GENOMIC DNA]</scope>
</reference>
<dbReference type="OrthoDB" id="1928808at2759"/>
<dbReference type="Proteomes" id="UP000015453">
    <property type="component" value="Unassembled WGS sequence"/>
</dbReference>
<feature type="compositionally biased region" description="Low complexity" evidence="1">
    <location>
        <begin position="59"/>
        <end position="69"/>
    </location>
</feature>
<feature type="compositionally biased region" description="Basic and acidic residues" evidence="1">
    <location>
        <begin position="90"/>
        <end position="131"/>
    </location>
</feature>
<evidence type="ECO:0000313" key="3">
    <source>
        <dbReference type="Proteomes" id="UP000015453"/>
    </source>
</evidence>
<evidence type="ECO:0000256" key="1">
    <source>
        <dbReference type="SAM" id="MobiDB-lite"/>
    </source>
</evidence>
<gene>
    <name evidence="2" type="ORF">M569_08821</name>
</gene>
<name>S8CGA3_9LAMI</name>